<evidence type="ECO:0000313" key="1">
    <source>
        <dbReference type="EMBL" id="KAE8401950.1"/>
    </source>
</evidence>
<evidence type="ECO:0000313" key="2">
    <source>
        <dbReference type="Proteomes" id="UP000325579"/>
    </source>
</evidence>
<reference evidence="1 2" key="1">
    <citation type="submission" date="2019-04" db="EMBL/GenBank/DDBJ databases">
        <authorList>
            <consortium name="DOE Joint Genome Institute"/>
            <person name="Mondo S."/>
            <person name="Kjaerbolling I."/>
            <person name="Vesth T."/>
            <person name="Frisvad J.C."/>
            <person name="Nybo J.L."/>
            <person name="Theobald S."/>
            <person name="Kildgaard S."/>
            <person name="Isbrandt T."/>
            <person name="Kuo A."/>
            <person name="Sato A."/>
            <person name="Lyhne E.K."/>
            <person name="Kogle M.E."/>
            <person name="Wiebenga A."/>
            <person name="Kun R.S."/>
            <person name="Lubbers R.J."/>
            <person name="Makela M.R."/>
            <person name="Barry K."/>
            <person name="Chovatia M."/>
            <person name="Clum A."/>
            <person name="Daum C."/>
            <person name="Haridas S."/>
            <person name="He G."/>
            <person name="LaButti K."/>
            <person name="Lipzen A."/>
            <person name="Riley R."/>
            <person name="Salamov A."/>
            <person name="Simmons B.A."/>
            <person name="Magnuson J.K."/>
            <person name="Henrissat B."/>
            <person name="Mortensen U.H."/>
            <person name="Larsen T.O."/>
            <person name="Devries R.P."/>
            <person name="Grigoriev I.V."/>
            <person name="Machida M."/>
            <person name="Baker S.E."/>
            <person name="Andersen M.R."/>
            <person name="Cantor M.N."/>
            <person name="Hua S.X."/>
        </authorList>
    </citation>
    <scope>NUCLEOTIDE SEQUENCE [LARGE SCALE GENOMIC DNA]</scope>
    <source>
        <strain evidence="1 2">CBS 119388</strain>
    </source>
</reference>
<accession>A0A5N7D6B7</accession>
<dbReference type="RefSeq" id="XP_031939269.1">
    <property type="nucleotide sequence ID" value="XM_032087663.1"/>
</dbReference>
<name>A0A5N7D6B7_9EURO</name>
<keyword evidence="2" id="KW-1185">Reference proteome</keyword>
<dbReference type="EMBL" id="ML736794">
    <property type="protein sequence ID" value="KAE8401950.1"/>
    <property type="molecule type" value="Genomic_DNA"/>
</dbReference>
<dbReference type="AlphaFoldDB" id="A0A5N7D6B7"/>
<proteinExistence type="predicted"/>
<organism evidence="1 2">
    <name type="scientific">Aspergillus pseudonomiae</name>
    <dbReference type="NCBI Taxonomy" id="1506151"/>
    <lineage>
        <taxon>Eukaryota</taxon>
        <taxon>Fungi</taxon>
        <taxon>Dikarya</taxon>
        <taxon>Ascomycota</taxon>
        <taxon>Pezizomycotina</taxon>
        <taxon>Eurotiomycetes</taxon>
        <taxon>Eurotiomycetidae</taxon>
        <taxon>Eurotiales</taxon>
        <taxon>Aspergillaceae</taxon>
        <taxon>Aspergillus</taxon>
        <taxon>Aspergillus subgen. Circumdati</taxon>
    </lineage>
</organism>
<dbReference type="GeneID" id="43672354"/>
<protein>
    <submittedName>
        <fullName evidence="1">Uncharacterized protein</fullName>
    </submittedName>
</protein>
<dbReference type="Proteomes" id="UP000325579">
    <property type="component" value="Unassembled WGS sequence"/>
</dbReference>
<sequence>MDEALPDNEAITVPVLLAEVTAEERSRTFPVADITHFVVQRSDRRLDLIMQSVAGIPYSFNKPWPFWFFICKIVSKALFDDENQLKWLNAVRVRDREFIAFTNTQSNVEEAKLQVVEIDLPKPQPGEPLKLFGRPAREIICPKVQDCE</sequence>
<gene>
    <name evidence="1" type="ORF">BDV37DRAFT_285210</name>
</gene>
<dbReference type="OrthoDB" id="5234589at2759"/>